<organism evidence="1 2">
    <name type="scientific">Escallonia herrerae</name>
    <dbReference type="NCBI Taxonomy" id="1293975"/>
    <lineage>
        <taxon>Eukaryota</taxon>
        <taxon>Viridiplantae</taxon>
        <taxon>Streptophyta</taxon>
        <taxon>Embryophyta</taxon>
        <taxon>Tracheophyta</taxon>
        <taxon>Spermatophyta</taxon>
        <taxon>Magnoliopsida</taxon>
        <taxon>eudicotyledons</taxon>
        <taxon>Gunneridae</taxon>
        <taxon>Pentapetalae</taxon>
        <taxon>asterids</taxon>
        <taxon>campanulids</taxon>
        <taxon>Escalloniales</taxon>
        <taxon>Escalloniaceae</taxon>
        <taxon>Escallonia</taxon>
    </lineage>
</organism>
<dbReference type="PANTHER" id="PTHR47926:SF452">
    <property type="entry name" value="PENTATRICOPEPTIDE REPEAT-CONTAINING PROTEIN"/>
    <property type="match status" value="1"/>
</dbReference>
<reference evidence="1" key="1">
    <citation type="submission" date="2022-12" db="EMBL/GenBank/DDBJ databases">
        <title>Draft genome assemblies for two species of Escallonia (Escalloniales).</title>
        <authorList>
            <person name="Chanderbali A."/>
            <person name="Dervinis C."/>
            <person name="Anghel I."/>
            <person name="Soltis D."/>
            <person name="Soltis P."/>
            <person name="Zapata F."/>
        </authorList>
    </citation>
    <scope>NUCLEOTIDE SEQUENCE</scope>
    <source>
        <strain evidence="1">UCBG64.0493</strain>
        <tissue evidence="1">Leaf</tissue>
    </source>
</reference>
<dbReference type="GO" id="GO:0009451">
    <property type="term" value="P:RNA modification"/>
    <property type="evidence" value="ECO:0007669"/>
    <property type="project" value="InterPro"/>
</dbReference>
<keyword evidence="2" id="KW-1185">Reference proteome</keyword>
<dbReference type="InterPro" id="IPR046960">
    <property type="entry name" value="PPR_At4g14850-like_plant"/>
</dbReference>
<dbReference type="Proteomes" id="UP001188597">
    <property type="component" value="Unassembled WGS sequence"/>
</dbReference>
<dbReference type="PANTHER" id="PTHR47926">
    <property type="entry name" value="PENTATRICOPEPTIDE REPEAT-CONTAINING PROTEIN"/>
    <property type="match status" value="1"/>
</dbReference>
<dbReference type="EMBL" id="JAVXUP010005271">
    <property type="protein sequence ID" value="KAK2996295.1"/>
    <property type="molecule type" value="Genomic_DNA"/>
</dbReference>
<accession>A0AA88SPT8</accession>
<proteinExistence type="predicted"/>
<protein>
    <recommendedName>
        <fullName evidence="3">Pentatricopeptide repeat-containing protein</fullName>
    </recommendedName>
</protein>
<dbReference type="GO" id="GO:0003723">
    <property type="term" value="F:RNA binding"/>
    <property type="evidence" value="ECO:0007669"/>
    <property type="project" value="InterPro"/>
</dbReference>
<evidence type="ECO:0008006" key="3">
    <source>
        <dbReference type="Google" id="ProtNLM"/>
    </source>
</evidence>
<comment type="caution">
    <text evidence="1">The sequence shown here is derived from an EMBL/GenBank/DDBJ whole genome shotgun (WGS) entry which is preliminary data.</text>
</comment>
<gene>
    <name evidence="1" type="ORF">RJ639_025543</name>
</gene>
<sequence>MIEEYGLKPGIQYNGCMVDSLGKAGYLGVAYEVFKTMPLEPNVVVLGSFLSSCKVYEQFEMGERVFERVLRTMLSPRLFILDQYDDVLYSRSARSLKTEFDMAKIIFKGMVRPENDGAAYTMMSDLYVIH</sequence>
<evidence type="ECO:0000313" key="2">
    <source>
        <dbReference type="Proteomes" id="UP001188597"/>
    </source>
</evidence>
<evidence type="ECO:0000313" key="1">
    <source>
        <dbReference type="EMBL" id="KAK2996295.1"/>
    </source>
</evidence>
<dbReference type="InterPro" id="IPR011990">
    <property type="entry name" value="TPR-like_helical_dom_sf"/>
</dbReference>
<dbReference type="AlphaFoldDB" id="A0AA88SPT8"/>
<name>A0AA88SPT8_9ASTE</name>
<dbReference type="Gene3D" id="1.25.40.10">
    <property type="entry name" value="Tetratricopeptide repeat domain"/>
    <property type="match status" value="1"/>
</dbReference>